<feature type="chain" id="PRO_5015842290" evidence="1">
    <location>
        <begin position="21"/>
        <end position="247"/>
    </location>
</feature>
<reference evidence="2 3" key="1">
    <citation type="journal article" date="2018" name="Sci. Rep.">
        <title>Comparative genomics provides insights into the lifestyle and reveals functional heterogeneity of dark septate endophytic fungi.</title>
        <authorList>
            <person name="Knapp D.G."/>
            <person name="Nemeth J.B."/>
            <person name="Barry K."/>
            <person name="Hainaut M."/>
            <person name="Henrissat B."/>
            <person name="Johnson J."/>
            <person name="Kuo A."/>
            <person name="Lim J.H.P."/>
            <person name="Lipzen A."/>
            <person name="Nolan M."/>
            <person name="Ohm R.A."/>
            <person name="Tamas L."/>
            <person name="Grigoriev I.V."/>
            <person name="Spatafora J.W."/>
            <person name="Nagy L.G."/>
            <person name="Kovacs G.M."/>
        </authorList>
    </citation>
    <scope>NUCLEOTIDE SEQUENCE [LARGE SCALE GENOMIC DNA]</scope>
    <source>
        <strain evidence="2 3">DSE2036</strain>
    </source>
</reference>
<gene>
    <name evidence="2" type="ORF">DM02DRAFT_614071</name>
</gene>
<dbReference type="OrthoDB" id="4817850at2759"/>
<dbReference type="EMBL" id="KZ805366">
    <property type="protein sequence ID" value="PVI00923.1"/>
    <property type="molecule type" value="Genomic_DNA"/>
</dbReference>
<name>A0A2V1DRM6_9PLEO</name>
<keyword evidence="1" id="KW-0732">Signal</keyword>
<proteinExistence type="predicted"/>
<protein>
    <submittedName>
        <fullName evidence="2">Uncharacterized protein</fullName>
    </submittedName>
</protein>
<dbReference type="Proteomes" id="UP000244855">
    <property type="component" value="Unassembled WGS sequence"/>
</dbReference>
<evidence type="ECO:0000313" key="2">
    <source>
        <dbReference type="EMBL" id="PVI00923.1"/>
    </source>
</evidence>
<feature type="signal peptide" evidence="1">
    <location>
        <begin position="1"/>
        <end position="20"/>
    </location>
</feature>
<accession>A0A2V1DRM6</accession>
<organism evidence="2 3">
    <name type="scientific">Periconia macrospinosa</name>
    <dbReference type="NCBI Taxonomy" id="97972"/>
    <lineage>
        <taxon>Eukaryota</taxon>
        <taxon>Fungi</taxon>
        <taxon>Dikarya</taxon>
        <taxon>Ascomycota</taxon>
        <taxon>Pezizomycotina</taxon>
        <taxon>Dothideomycetes</taxon>
        <taxon>Pleosporomycetidae</taxon>
        <taxon>Pleosporales</taxon>
        <taxon>Massarineae</taxon>
        <taxon>Periconiaceae</taxon>
        <taxon>Periconia</taxon>
    </lineage>
</organism>
<dbReference type="AlphaFoldDB" id="A0A2V1DRM6"/>
<keyword evidence="3" id="KW-1185">Reference proteome</keyword>
<evidence type="ECO:0000313" key="3">
    <source>
        <dbReference type="Proteomes" id="UP000244855"/>
    </source>
</evidence>
<evidence type="ECO:0000256" key="1">
    <source>
        <dbReference type="SAM" id="SignalP"/>
    </source>
</evidence>
<sequence>MQITIQNFAVIAALLTAASAAPNLVGRDVKVLPGTTDQGQSTPGSKRSAVTFEKRGPTDYFGDFTGQKSSHPDGSGTYVKSADVFHYGKWQMYGDKCWTDLFYVSAEQKETGWEPDSSLNCATTSECQLGVDHGVQTCTESSVTFSAGVSADILKGFLGVSAGVETTNTNSKCIDVSTNVLCTWNDNECHKLFISKTVKVNHGYIRRRCNKGHGDETVWSKDVDITEPATALHLGCNAFCNATSYST</sequence>